<dbReference type="InterPro" id="IPR050281">
    <property type="entry name" value="Flavin_monoamine_oxidase"/>
</dbReference>
<dbReference type="SUPFAM" id="SSF51905">
    <property type="entry name" value="FAD/NAD(P)-binding domain"/>
    <property type="match status" value="1"/>
</dbReference>
<evidence type="ECO:0000259" key="1">
    <source>
        <dbReference type="Pfam" id="PF01593"/>
    </source>
</evidence>
<dbReference type="InterPro" id="IPR002937">
    <property type="entry name" value="Amino_oxidase"/>
</dbReference>
<dbReference type="SUPFAM" id="SSF54373">
    <property type="entry name" value="FAD-linked reductases, C-terminal domain"/>
    <property type="match status" value="1"/>
</dbReference>
<gene>
    <name evidence="2" type="ORF">SEUCBS140593_006590</name>
</gene>
<keyword evidence="3" id="KW-1185">Reference proteome</keyword>
<dbReference type="Gene3D" id="3.50.50.60">
    <property type="entry name" value="FAD/NAD(P)-binding domain"/>
    <property type="match status" value="1"/>
</dbReference>
<organism evidence="2 3">
    <name type="scientific">Sporothrix eucalyptigena</name>
    <dbReference type="NCBI Taxonomy" id="1812306"/>
    <lineage>
        <taxon>Eukaryota</taxon>
        <taxon>Fungi</taxon>
        <taxon>Dikarya</taxon>
        <taxon>Ascomycota</taxon>
        <taxon>Pezizomycotina</taxon>
        <taxon>Sordariomycetes</taxon>
        <taxon>Sordariomycetidae</taxon>
        <taxon>Ophiostomatales</taxon>
        <taxon>Ophiostomataceae</taxon>
        <taxon>Sporothrix</taxon>
    </lineage>
</organism>
<dbReference type="PANTHER" id="PTHR10742:SF414">
    <property type="entry name" value="CONTAINING AMINE OXIDASE, PUTATIVE (AFU_ORTHOLOGUE AFUA_3G12150)-RELATED"/>
    <property type="match status" value="1"/>
</dbReference>
<dbReference type="PRINTS" id="PR00419">
    <property type="entry name" value="ADXRDTASE"/>
</dbReference>
<evidence type="ECO:0000313" key="2">
    <source>
        <dbReference type="EMBL" id="CAK7227480.1"/>
    </source>
</evidence>
<feature type="domain" description="Amine oxidase" evidence="1">
    <location>
        <begin position="14"/>
        <end position="480"/>
    </location>
</feature>
<comment type="caution">
    <text evidence="2">The sequence shown here is derived from an EMBL/GenBank/DDBJ whole genome shotgun (WGS) entry which is preliminary data.</text>
</comment>
<dbReference type="EMBL" id="CAWUHD010000073">
    <property type="protein sequence ID" value="CAK7227480.1"/>
    <property type="molecule type" value="Genomic_DNA"/>
</dbReference>
<proteinExistence type="predicted"/>
<dbReference type="InterPro" id="IPR036188">
    <property type="entry name" value="FAD/NAD-bd_sf"/>
</dbReference>
<dbReference type="Gene3D" id="3.90.660.10">
    <property type="match status" value="1"/>
</dbReference>
<accession>A0ABP0C8K8</accession>
<dbReference type="Proteomes" id="UP001642482">
    <property type="component" value="Unassembled WGS sequence"/>
</dbReference>
<name>A0ABP0C8K8_9PEZI</name>
<evidence type="ECO:0000313" key="3">
    <source>
        <dbReference type="Proteomes" id="UP001642482"/>
    </source>
</evidence>
<protein>
    <recommendedName>
        <fullName evidence="1">Amine oxidase domain-containing protein</fullName>
    </recommendedName>
</protein>
<reference evidence="2 3" key="1">
    <citation type="submission" date="2024-01" db="EMBL/GenBank/DDBJ databases">
        <authorList>
            <person name="Allen C."/>
            <person name="Tagirdzhanova G."/>
        </authorList>
    </citation>
    <scope>NUCLEOTIDE SEQUENCE [LARGE SCALE GENOMIC DNA]</scope>
</reference>
<dbReference type="PANTHER" id="PTHR10742">
    <property type="entry name" value="FLAVIN MONOAMINE OXIDASE"/>
    <property type="match status" value="1"/>
</dbReference>
<dbReference type="Pfam" id="PF01593">
    <property type="entry name" value="Amino_oxidase"/>
    <property type="match status" value="1"/>
</dbReference>
<sequence length="497" mass="55134">MSKKIHVGVVGAGVSGLRCADVLLAQGVKVTILEARDRIGGRFCQSDELGYTVDIGPNWIHTWDSGEVHPIFHLAQQTGTPLHKWNNKQLLFDAAGAALPSETTDRLSTLLWDVIGEAFAYSEAEHKKNGGVDIPAEDSLYDFVSRRAKELLSESEADQELLVQMSEMWGAYVGEPVWRQSLRFAWMEECCGGEEMFVASNYRAIFDVIAKPAQDEAKILLGKRVVSVMTSDDARVSSGQVQVTTTDGEVFSFDEVVMSTPLGWLQKNKAATFQPALPDRLSAAIDHLSFSYLEKVFITFPRAFWISDETQDNFASYTNWLAPAYAADTNPQKWPQEIWNLAAFDKPNRHPTLLFYTYGDCSRHIVDQVYGRSRDEKYRFITDFFRPYYSRLPGYDPTMADCVPKAVLATTWQKDELNGNASYCNFQVGIEAADQDVLAIRSGVPDRRLWFCGEHAAPFEECGTVAGAYLSGQSAAENILAANGLGGDGSGDGDDDK</sequence>